<reference evidence="2 3" key="1">
    <citation type="submission" date="2021-01" db="EMBL/GenBank/DDBJ databases">
        <title>Whole genome shotgun sequence of Microbispora corallina NBRC 16416.</title>
        <authorList>
            <person name="Komaki H."/>
            <person name="Tamura T."/>
        </authorList>
    </citation>
    <scope>NUCLEOTIDE SEQUENCE [LARGE SCALE GENOMIC DNA]</scope>
    <source>
        <strain evidence="2 3">NBRC 16416</strain>
    </source>
</reference>
<feature type="domain" description="AB hydrolase-1" evidence="1">
    <location>
        <begin position="25"/>
        <end position="152"/>
    </location>
</feature>
<name>A0ABQ4FYX3_9ACTN</name>
<keyword evidence="2" id="KW-0378">Hydrolase</keyword>
<protein>
    <submittedName>
        <fullName evidence="2">Alpha/beta hydrolase</fullName>
    </submittedName>
</protein>
<proteinExistence type="predicted"/>
<comment type="caution">
    <text evidence="2">The sequence shown here is derived from an EMBL/GenBank/DDBJ whole genome shotgun (WGS) entry which is preliminary data.</text>
</comment>
<dbReference type="EMBL" id="BOOC01000011">
    <property type="protein sequence ID" value="GIH39975.1"/>
    <property type="molecule type" value="Genomic_DNA"/>
</dbReference>
<dbReference type="Pfam" id="PF00561">
    <property type="entry name" value="Abhydrolase_1"/>
    <property type="match status" value="1"/>
</dbReference>
<organism evidence="2 3">
    <name type="scientific">Microbispora corallina</name>
    <dbReference type="NCBI Taxonomy" id="83302"/>
    <lineage>
        <taxon>Bacteria</taxon>
        <taxon>Bacillati</taxon>
        <taxon>Actinomycetota</taxon>
        <taxon>Actinomycetes</taxon>
        <taxon>Streptosporangiales</taxon>
        <taxon>Streptosporangiaceae</taxon>
        <taxon>Microbispora</taxon>
    </lineage>
</organism>
<gene>
    <name evidence="2" type="ORF">Mco01_29750</name>
</gene>
<accession>A0ABQ4FYX3</accession>
<evidence type="ECO:0000313" key="2">
    <source>
        <dbReference type="EMBL" id="GIH39975.1"/>
    </source>
</evidence>
<dbReference type="PANTHER" id="PTHR43433">
    <property type="entry name" value="HYDROLASE, ALPHA/BETA FOLD FAMILY PROTEIN"/>
    <property type="match status" value="1"/>
</dbReference>
<evidence type="ECO:0000259" key="1">
    <source>
        <dbReference type="Pfam" id="PF00561"/>
    </source>
</evidence>
<dbReference type="InterPro" id="IPR050471">
    <property type="entry name" value="AB_hydrolase"/>
</dbReference>
<keyword evidence="3" id="KW-1185">Reference proteome</keyword>
<dbReference type="RefSeq" id="WP_204057445.1">
    <property type="nucleotide sequence ID" value="NZ_BAAAGP010000011.1"/>
</dbReference>
<sequence length="282" mass="29650">MSATKTDTLQVPGASLYYEVRGDGPVLLLIPGAPGDAAMFGGLAEALSDRYTVVTYDARGLSRSTLDGPAEDQRIEVHADDAHRLLSAVTSEPAYVFGASGGALVALDLLTRHPEQVRALVAHEPPAVVLLPDADHWAAFTQEISDIYAAAGWGAAMGRFGEGMGLGGPEEGDGGEWEQQGEPDPEMLAAMARFEANADFFFKHVWSSFMSHTPDVEGVRSAEPRVVIAGGDASDGQVPRKAAAALADRLGTGIVDVPGDHGGFTTQPDAFAETLHKILQND</sequence>
<dbReference type="InterPro" id="IPR000073">
    <property type="entry name" value="AB_hydrolase_1"/>
</dbReference>
<dbReference type="Gene3D" id="3.40.50.1820">
    <property type="entry name" value="alpha/beta hydrolase"/>
    <property type="match status" value="1"/>
</dbReference>
<dbReference type="PANTHER" id="PTHR43433:SF5">
    <property type="entry name" value="AB HYDROLASE-1 DOMAIN-CONTAINING PROTEIN"/>
    <property type="match status" value="1"/>
</dbReference>
<dbReference type="SUPFAM" id="SSF53474">
    <property type="entry name" value="alpha/beta-Hydrolases"/>
    <property type="match status" value="1"/>
</dbReference>
<evidence type="ECO:0000313" key="3">
    <source>
        <dbReference type="Proteomes" id="UP000603904"/>
    </source>
</evidence>
<dbReference type="GO" id="GO:0016787">
    <property type="term" value="F:hydrolase activity"/>
    <property type="evidence" value="ECO:0007669"/>
    <property type="project" value="UniProtKB-KW"/>
</dbReference>
<dbReference type="InterPro" id="IPR029058">
    <property type="entry name" value="AB_hydrolase_fold"/>
</dbReference>
<dbReference type="Proteomes" id="UP000603904">
    <property type="component" value="Unassembled WGS sequence"/>
</dbReference>